<dbReference type="InterPro" id="IPR013087">
    <property type="entry name" value="Znf_C2H2_type"/>
</dbReference>
<dbReference type="SUPFAM" id="SSF57667">
    <property type="entry name" value="beta-beta-alpha zinc fingers"/>
    <property type="match status" value="2"/>
</dbReference>
<feature type="compositionally biased region" description="Polar residues" evidence="13">
    <location>
        <begin position="447"/>
        <end position="456"/>
    </location>
</feature>
<dbReference type="Pfam" id="PF25412">
    <property type="entry name" value="zf-C2H2_ZNF592"/>
    <property type="match status" value="1"/>
</dbReference>
<feature type="domain" description="C2H2-type" evidence="14">
    <location>
        <begin position="599"/>
        <end position="624"/>
    </location>
</feature>
<reference evidence="15" key="3">
    <citation type="submission" date="2025-09" db="UniProtKB">
        <authorList>
            <consortium name="Ensembl"/>
        </authorList>
    </citation>
    <scope>IDENTIFICATION</scope>
</reference>
<dbReference type="AlphaFoldDB" id="A0AAY4C3S6"/>
<dbReference type="PANTHER" id="PTHR47222:SF1">
    <property type="entry name" value="ZINC FINGER PROTEIN 592"/>
    <property type="match status" value="1"/>
</dbReference>
<feature type="domain" description="C2H2-type" evidence="14">
    <location>
        <begin position="1148"/>
        <end position="1176"/>
    </location>
</feature>
<comment type="subcellular location">
    <subcellularLocation>
        <location evidence="2">Nucleus</location>
    </subcellularLocation>
</comment>
<reference evidence="15 16" key="1">
    <citation type="submission" date="2020-06" db="EMBL/GenBank/DDBJ databases">
        <authorList>
            <consortium name="Wellcome Sanger Institute Data Sharing"/>
        </authorList>
    </citation>
    <scope>NUCLEOTIDE SEQUENCE [LARGE SCALE GENOMIC DNA]</scope>
</reference>
<dbReference type="Gene3D" id="3.30.160.60">
    <property type="entry name" value="Classic Zinc Finger"/>
    <property type="match status" value="4"/>
</dbReference>
<feature type="domain" description="C2H2-type" evidence="14">
    <location>
        <begin position="894"/>
        <end position="922"/>
    </location>
</feature>
<dbReference type="InterPro" id="IPR036236">
    <property type="entry name" value="Znf_C2H2_sf"/>
</dbReference>
<evidence type="ECO:0000256" key="5">
    <source>
        <dbReference type="ARBA" id="ARBA00022737"/>
    </source>
</evidence>
<feature type="compositionally biased region" description="Basic and acidic residues" evidence="13">
    <location>
        <begin position="1081"/>
        <end position="1095"/>
    </location>
</feature>
<comment type="similarity">
    <text evidence="3">Belongs to the krueppel C2H2-type zinc-finger protein family.</text>
</comment>
<keyword evidence="10" id="KW-0804">Transcription</keyword>
<keyword evidence="5" id="KW-0677">Repeat</keyword>
<keyword evidence="11" id="KW-0539">Nucleus</keyword>
<dbReference type="GO" id="GO:0005634">
    <property type="term" value="C:nucleus"/>
    <property type="evidence" value="ECO:0007669"/>
    <property type="project" value="UniProtKB-SubCell"/>
</dbReference>
<evidence type="ECO:0000256" key="4">
    <source>
        <dbReference type="ARBA" id="ARBA00022723"/>
    </source>
</evidence>
<dbReference type="InterPro" id="IPR057356">
    <property type="entry name" value="Znf-C2H2_ZNF592"/>
</dbReference>
<dbReference type="GeneTree" id="ENSGT00940000158357"/>
<feature type="region of interest" description="Disordered" evidence="13">
    <location>
        <begin position="924"/>
        <end position="972"/>
    </location>
</feature>
<feature type="region of interest" description="Disordered" evidence="13">
    <location>
        <begin position="389"/>
        <end position="423"/>
    </location>
</feature>
<dbReference type="PROSITE" id="PS00028">
    <property type="entry name" value="ZINC_FINGER_C2H2_1"/>
    <property type="match status" value="5"/>
</dbReference>
<dbReference type="RefSeq" id="XP_028815025.1">
    <property type="nucleotide sequence ID" value="XM_028959192.1"/>
</dbReference>
<evidence type="ECO:0000259" key="14">
    <source>
        <dbReference type="PROSITE" id="PS50157"/>
    </source>
</evidence>
<evidence type="ECO:0000256" key="11">
    <source>
        <dbReference type="ARBA" id="ARBA00023242"/>
    </source>
</evidence>
<dbReference type="Pfam" id="PF16622">
    <property type="entry name" value="zf-C2H2_11"/>
    <property type="match status" value="1"/>
</dbReference>
<feature type="domain" description="C2H2-type" evidence="14">
    <location>
        <begin position="743"/>
        <end position="770"/>
    </location>
</feature>
<keyword evidence="9" id="KW-0238">DNA-binding</keyword>
<proteinExistence type="inferred from homology"/>
<dbReference type="PROSITE" id="PS50157">
    <property type="entry name" value="ZINC_FINGER_C2H2_2"/>
    <property type="match status" value="6"/>
</dbReference>
<evidence type="ECO:0000256" key="3">
    <source>
        <dbReference type="ARBA" id="ARBA00006991"/>
    </source>
</evidence>
<feature type="region of interest" description="Disordered" evidence="13">
    <location>
        <begin position="1173"/>
        <end position="1224"/>
    </location>
</feature>
<feature type="compositionally biased region" description="Polar residues" evidence="13">
    <location>
        <begin position="930"/>
        <end position="955"/>
    </location>
</feature>
<dbReference type="Ensembl" id="ENSDCDT00010034101.1">
    <property type="protein sequence ID" value="ENSDCDP00010027607.1"/>
    <property type="gene ID" value="ENSDCDG00010017427.1"/>
</dbReference>
<dbReference type="GeneID" id="114767419"/>
<feature type="domain" description="C2H2-type" evidence="14">
    <location>
        <begin position="1010"/>
        <end position="1038"/>
    </location>
</feature>
<evidence type="ECO:0000313" key="16">
    <source>
        <dbReference type="Proteomes" id="UP000694580"/>
    </source>
</evidence>
<evidence type="ECO:0000256" key="13">
    <source>
        <dbReference type="SAM" id="MobiDB-lite"/>
    </source>
</evidence>
<accession>A0AAY4C3S6</accession>
<feature type="region of interest" description="Disordered" evidence="13">
    <location>
        <begin position="1081"/>
        <end position="1101"/>
    </location>
</feature>
<keyword evidence="6 12" id="KW-0863">Zinc-finger</keyword>
<protein>
    <recommendedName>
        <fullName evidence="14">C2H2-type domain-containing protein</fullName>
    </recommendedName>
</protein>
<feature type="compositionally biased region" description="Basic and acidic residues" evidence="13">
    <location>
        <begin position="1173"/>
        <end position="1193"/>
    </location>
</feature>
<feature type="region of interest" description="Disordered" evidence="13">
    <location>
        <begin position="440"/>
        <end position="494"/>
    </location>
</feature>
<dbReference type="GO" id="GO:0003677">
    <property type="term" value="F:DNA binding"/>
    <property type="evidence" value="ECO:0007669"/>
    <property type="project" value="UniProtKB-KW"/>
</dbReference>
<evidence type="ECO:0000256" key="10">
    <source>
        <dbReference type="ARBA" id="ARBA00023163"/>
    </source>
</evidence>
<feature type="compositionally biased region" description="Basic residues" evidence="13">
    <location>
        <begin position="457"/>
        <end position="468"/>
    </location>
</feature>
<evidence type="ECO:0000313" key="15">
    <source>
        <dbReference type="Ensembl" id="ENSDCDP00010027607.1"/>
    </source>
</evidence>
<evidence type="ECO:0000256" key="7">
    <source>
        <dbReference type="ARBA" id="ARBA00022833"/>
    </source>
</evidence>
<dbReference type="InterPro" id="IPR041697">
    <property type="entry name" value="Znf-C2H2_11"/>
</dbReference>
<sequence length="1224" mass="134842">MGDMKTPDFDDLLAAFDIPDPTSLGAKESIRGSHDETENHLKHTGMCIDDNVSLPHAACATEVPAVSVIVKNTSRQESFESLVEKELPLHGHLQHNGFKGLGGSLETHHVSNNNFSKLDGIPLNGDCSRSFLDKIPPLYKIERLPISKTEPQFSPISSPESEDMRSNGISDGPKQMGEPYFSTDSFFPPVDIPVSDNQRKTQAYSVIDQCREADNFDETVSFRKTVRDEQSLHLQDLRKAGSLCISDLPTMAPSDNLAEKSNNSAIDASRQPRTSVKTSTSKLSSCLEALEALNAWKNLHEQTNTKAVSTPPKEAVKVSPKVPMSPRSPRSPLEVVKRLIKQPDSPMSICSDSSGKASPAVASGSPLAIPRVRIKTIKTLSGQIRRTATSVLPDSEAEELQSSFEMSPSQSSVEESSSKPLPICPSPDLVSEVVFENGGVFAPKAPSSRTSRTLSSKVKKTGNSRKAARSQNATGVTRRTKQKKGTSTQSVRPTKTRFLPKALHLANLNLVPHSVAASVTAMTSSHRPSQPQLSSSAMCSSVPLVHQVKKATPSSRTAIPTTAAGTLNRLLNDGNPVPMYVPDLNPPAESNISLPAQGYCCLECGDSFGLQKSLAFHYNRKSVHIEVTCTHCSKSMVFFNKCALLAHAREHKNKGVVMQCTQLFMKPIPAEEMFSPPPAECSSPRSSQAAASATSAKSQPVMPLYPDKMIRHGLKCLECNVQMSDYRALAGHYQRQSEETDSLTCKGCGMLLPNKCSYKAHQRVHAHKSPYCCPECGAVSRSVDIQKHVKENCLHYSRKVAYTCIHCDLVYTSSSVLKSHIEEKHCEVFFKCTVCPVAFKSSDGCVLHVKNKHSGSETSPQMVYKCSCETVFKKKQLLLQHFSQRAKKLATCVFKCPECTLFFPQKLLLVQHIKEVHGGVYRAEPARSINPPQTTSDRQDSPSTTLHLAVSNPNNPAAKRETPAPRKTSSSAMSLKSAGWTCGECVLWLPDRESYVTHLKTSHGKSVKIHPCRHCERSFNSTMSLRRHIRNNHDGKKKGYTCWYCTDEKTTFTQHFMLKNHISLMHGIKNPDFSQMSRVAGHETSKREGQKRTAEGDCGAGRESSILEASSEKRVKAQFRCSKCGFTSEDRVEFQEHIPQHKTHSDTPQCQHCGLCFTSQQALNRHLLIVHKVKEPESDKEDDKEKDDVEDCRLQGAQPGEPKSMSRSRSGGFVRPEQGSKEGE</sequence>
<evidence type="ECO:0000256" key="6">
    <source>
        <dbReference type="ARBA" id="ARBA00022771"/>
    </source>
</evidence>
<dbReference type="Proteomes" id="UP000694580">
    <property type="component" value="Chromosome 17"/>
</dbReference>
<evidence type="ECO:0000256" key="1">
    <source>
        <dbReference type="ARBA" id="ARBA00003767"/>
    </source>
</evidence>
<keyword evidence="4" id="KW-0479">Metal-binding</keyword>
<dbReference type="GO" id="GO:0008270">
    <property type="term" value="F:zinc ion binding"/>
    <property type="evidence" value="ECO:0007669"/>
    <property type="project" value="UniProtKB-KW"/>
</dbReference>
<evidence type="ECO:0000256" key="2">
    <source>
        <dbReference type="ARBA" id="ARBA00004123"/>
    </source>
</evidence>
<evidence type="ECO:0000256" key="9">
    <source>
        <dbReference type="ARBA" id="ARBA00023125"/>
    </source>
</evidence>
<feature type="compositionally biased region" description="Low complexity" evidence="13">
    <location>
        <begin position="402"/>
        <end position="415"/>
    </location>
</feature>
<organism evidence="15 16">
    <name type="scientific">Denticeps clupeoides</name>
    <name type="common">denticle herring</name>
    <dbReference type="NCBI Taxonomy" id="299321"/>
    <lineage>
        <taxon>Eukaryota</taxon>
        <taxon>Metazoa</taxon>
        <taxon>Chordata</taxon>
        <taxon>Craniata</taxon>
        <taxon>Vertebrata</taxon>
        <taxon>Euteleostomi</taxon>
        <taxon>Actinopterygii</taxon>
        <taxon>Neopterygii</taxon>
        <taxon>Teleostei</taxon>
        <taxon>Clupei</taxon>
        <taxon>Clupeiformes</taxon>
        <taxon>Denticipitoidei</taxon>
        <taxon>Denticipitidae</taxon>
        <taxon>Denticeps</taxon>
    </lineage>
</organism>
<evidence type="ECO:0000256" key="12">
    <source>
        <dbReference type="PROSITE-ProRule" id="PRU00042"/>
    </source>
</evidence>
<keyword evidence="8" id="KW-0805">Transcription regulation</keyword>
<keyword evidence="7" id="KW-0862">Zinc</keyword>
<feature type="region of interest" description="Disordered" evidence="13">
    <location>
        <begin position="254"/>
        <end position="280"/>
    </location>
</feature>
<dbReference type="InterPro" id="IPR045914">
    <property type="entry name" value="Zn532-like"/>
</dbReference>
<dbReference type="SMART" id="SM00355">
    <property type="entry name" value="ZnF_C2H2"/>
    <property type="match status" value="13"/>
</dbReference>
<feature type="domain" description="C2H2-type" evidence="14">
    <location>
        <begin position="830"/>
        <end position="858"/>
    </location>
</feature>
<feature type="region of interest" description="Disordered" evidence="13">
    <location>
        <begin position="303"/>
        <end position="331"/>
    </location>
</feature>
<evidence type="ECO:0000256" key="8">
    <source>
        <dbReference type="ARBA" id="ARBA00023015"/>
    </source>
</evidence>
<keyword evidence="16" id="KW-1185">Reference proteome</keyword>
<name>A0AAY4C3S6_9TELE</name>
<gene>
    <name evidence="15" type="primary">ZNF592</name>
</gene>
<comment type="function">
    <text evidence="1">May be involved in transcriptional regulation.</text>
</comment>
<reference evidence="15" key="2">
    <citation type="submission" date="2025-08" db="UniProtKB">
        <authorList>
            <consortium name="Ensembl"/>
        </authorList>
    </citation>
    <scope>IDENTIFICATION</scope>
</reference>
<dbReference type="PANTHER" id="PTHR47222">
    <property type="entry name" value="ZINC FINGER PROTEIN 532-RELATED"/>
    <property type="match status" value="1"/>
</dbReference>